<name>A0A2P2PD44_RHIMU</name>
<dbReference type="EMBL" id="GGEC01072184">
    <property type="protein sequence ID" value="MBX52668.1"/>
    <property type="molecule type" value="Transcribed_RNA"/>
</dbReference>
<protein>
    <submittedName>
        <fullName evidence="1">Uncharacterized protein</fullName>
    </submittedName>
</protein>
<sequence>MKFKFSFSCKAVSLHSVQVQRLGTKCT</sequence>
<proteinExistence type="predicted"/>
<evidence type="ECO:0000313" key="1">
    <source>
        <dbReference type="EMBL" id="MBX52668.1"/>
    </source>
</evidence>
<reference evidence="1" key="1">
    <citation type="submission" date="2018-02" db="EMBL/GenBank/DDBJ databases">
        <title>Rhizophora mucronata_Transcriptome.</title>
        <authorList>
            <person name="Meera S.P."/>
            <person name="Sreeshan A."/>
            <person name="Augustine A."/>
        </authorList>
    </citation>
    <scope>NUCLEOTIDE SEQUENCE</scope>
    <source>
        <tissue evidence="1">Leaf</tissue>
    </source>
</reference>
<dbReference type="AlphaFoldDB" id="A0A2P2PD44"/>
<accession>A0A2P2PD44</accession>
<organism evidence="1">
    <name type="scientific">Rhizophora mucronata</name>
    <name type="common">Asiatic mangrove</name>
    <dbReference type="NCBI Taxonomy" id="61149"/>
    <lineage>
        <taxon>Eukaryota</taxon>
        <taxon>Viridiplantae</taxon>
        <taxon>Streptophyta</taxon>
        <taxon>Embryophyta</taxon>
        <taxon>Tracheophyta</taxon>
        <taxon>Spermatophyta</taxon>
        <taxon>Magnoliopsida</taxon>
        <taxon>eudicotyledons</taxon>
        <taxon>Gunneridae</taxon>
        <taxon>Pentapetalae</taxon>
        <taxon>rosids</taxon>
        <taxon>fabids</taxon>
        <taxon>Malpighiales</taxon>
        <taxon>Rhizophoraceae</taxon>
        <taxon>Rhizophora</taxon>
    </lineage>
</organism>